<reference evidence="7" key="1">
    <citation type="submission" date="2025-08" db="UniProtKB">
        <authorList>
            <consortium name="Ensembl"/>
        </authorList>
    </citation>
    <scope>IDENTIFICATION</scope>
</reference>
<dbReference type="GO" id="GO:0005737">
    <property type="term" value="C:cytoplasm"/>
    <property type="evidence" value="ECO:0007669"/>
    <property type="project" value="UniProtKB-SubCell"/>
</dbReference>
<dbReference type="InterPro" id="IPR036179">
    <property type="entry name" value="Ig-like_dom_sf"/>
</dbReference>
<keyword evidence="4" id="KW-1015">Disulfide bond</keyword>
<dbReference type="FunFam" id="2.60.40.10:FF:000569">
    <property type="entry name" value="obscurin-like protein 1 isoform X2"/>
    <property type="match status" value="1"/>
</dbReference>
<dbReference type="CDD" id="cd00096">
    <property type="entry name" value="Ig"/>
    <property type="match status" value="3"/>
</dbReference>
<dbReference type="Pfam" id="PF00047">
    <property type="entry name" value="ig"/>
    <property type="match status" value="1"/>
</dbReference>
<dbReference type="InterPro" id="IPR052385">
    <property type="entry name" value="Obscurin/Obscurin-like_Reg"/>
</dbReference>
<dbReference type="InterPro" id="IPR003599">
    <property type="entry name" value="Ig_sub"/>
</dbReference>
<dbReference type="SMART" id="SM00409">
    <property type="entry name" value="IG"/>
    <property type="match status" value="5"/>
</dbReference>
<dbReference type="Pfam" id="PF07679">
    <property type="entry name" value="I-set"/>
    <property type="match status" value="4"/>
</dbReference>
<proteinExistence type="predicted"/>
<dbReference type="InterPro" id="IPR013151">
    <property type="entry name" value="Immunoglobulin_dom"/>
</dbReference>
<feature type="domain" description="Ig-like" evidence="6">
    <location>
        <begin position="228"/>
        <end position="312"/>
    </location>
</feature>
<evidence type="ECO:0000256" key="1">
    <source>
        <dbReference type="ARBA" id="ARBA00004496"/>
    </source>
</evidence>
<name>A0A8C1Z4F0_CYPCA</name>
<dbReference type="InterPro" id="IPR013783">
    <property type="entry name" value="Ig-like_fold"/>
</dbReference>
<dbReference type="PANTHER" id="PTHR35971:SF4">
    <property type="entry name" value="OBSCURIN"/>
    <property type="match status" value="1"/>
</dbReference>
<dbReference type="SUPFAM" id="SSF48726">
    <property type="entry name" value="Immunoglobulin"/>
    <property type="match status" value="5"/>
</dbReference>
<keyword evidence="5" id="KW-0393">Immunoglobulin domain</keyword>
<keyword evidence="2" id="KW-0963">Cytoplasm</keyword>
<feature type="domain" description="Ig-like" evidence="6">
    <location>
        <begin position="63"/>
        <end position="151"/>
    </location>
</feature>
<organism evidence="7 8">
    <name type="scientific">Cyprinus carpio</name>
    <name type="common">Common carp</name>
    <dbReference type="NCBI Taxonomy" id="7962"/>
    <lineage>
        <taxon>Eukaryota</taxon>
        <taxon>Metazoa</taxon>
        <taxon>Chordata</taxon>
        <taxon>Craniata</taxon>
        <taxon>Vertebrata</taxon>
        <taxon>Euteleostomi</taxon>
        <taxon>Actinopterygii</taxon>
        <taxon>Neopterygii</taxon>
        <taxon>Teleostei</taxon>
        <taxon>Ostariophysi</taxon>
        <taxon>Cypriniformes</taxon>
        <taxon>Cyprinidae</taxon>
        <taxon>Cyprininae</taxon>
        <taxon>Cyprinus</taxon>
    </lineage>
</organism>
<dbReference type="FunFam" id="2.60.40.10:FF:000032">
    <property type="entry name" value="palladin isoform X1"/>
    <property type="match status" value="1"/>
</dbReference>
<accession>A0A8C1Z4F0</accession>
<sequence>MLLSAGGRFKKVEDGDVYRLTIYDLTLEDSGQYMCRAKNNVGEAYAAVTLKVGLPETVIDRAPVFTVKPVSTRVGLGGEVTFYCRVAAHPAPNFDWEKDGRYLGETNRIKIISEKDSSSMRIQSVRSLDSGTYTCRAQNSIGRAQAAASLVVDLQDTRLLNADKSTSLLSHMQKRKEEMRKDISLYRTMESSSTKLSTSSSTITEELGSLGLPYDQEQRVSALTSMLPKGVFTRTCMVTEGKHAKLSCFVTGHPKPQIIWRKDGANISEGRRHVMYEDQAENFILKVLYCKQSDNGLYTCNASNLAGQTYISTKPRVVSSGSITAKKSNQPLDLTAKEGQTVTMSCMTSDPEASVTWYKDEMMIKAGGRYLLYKDRAVHQLRILKVEEGDAGLYTCKTKDAENCATLTVKGKRVWFLCLVSAEAEVLVVSGIKNTDVFVGEQAIFSCQLSRRAKGRVQWWLDGTRLENSTFSEISVGEDHVHTLTLRNLSPNDSGTVLFKTGGLTSSAKLLVKGTKCSGAWQYRNVKASNLK</sequence>
<evidence type="ECO:0000256" key="3">
    <source>
        <dbReference type="ARBA" id="ARBA00022553"/>
    </source>
</evidence>
<evidence type="ECO:0000259" key="6">
    <source>
        <dbReference type="PROSITE" id="PS50835"/>
    </source>
</evidence>
<evidence type="ECO:0000313" key="7">
    <source>
        <dbReference type="Ensembl" id="ENSCCRP00015051959.1"/>
    </source>
</evidence>
<dbReference type="InterPro" id="IPR007110">
    <property type="entry name" value="Ig-like_dom"/>
</dbReference>
<evidence type="ECO:0000313" key="8">
    <source>
        <dbReference type="Proteomes" id="UP000694700"/>
    </source>
</evidence>
<dbReference type="PANTHER" id="PTHR35971">
    <property type="entry name" value="SI:DKEY-31G6.6"/>
    <property type="match status" value="1"/>
</dbReference>
<feature type="domain" description="Ig-like" evidence="6">
    <location>
        <begin position="424"/>
        <end position="496"/>
    </location>
</feature>
<dbReference type="FunFam" id="2.60.40.10:FF:000421">
    <property type="entry name" value="LOW QUALITY PROTEIN: obscurin"/>
    <property type="match status" value="1"/>
</dbReference>
<dbReference type="Ensembl" id="ENSCCRT00015053703.1">
    <property type="protein sequence ID" value="ENSCCRP00015051959.1"/>
    <property type="gene ID" value="ENSCCRG00015021480.1"/>
</dbReference>
<dbReference type="Proteomes" id="UP000694700">
    <property type="component" value="Unplaced"/>
</dbReference>
<dbReference type="SMART" id="SM00408">
    <property type="entry name" value="IGc2"/>
    <property type="match status" value="3"/>
</dbReference>
<evidence type="ECO:0000256" key="2">
    <source>
        <dbReference type="ARBA" id="ARBA00022490"/>
    </source>
</evidence>
<evidence type="ECO:0000256" key="4">
    <source>
        <dbReference type="ARBA" id="ARBA00023157"/>
    </source>
</evidence>
<dbReference type="InterPro" id="IPR003598">
    <property type="entry name" value="Ig_sub2"/>
</dbReference>
<feature type="domain" description="Ig-like" evidence="6">
    <location>
        <begin position="315"/>
        <end position="408"/>
    </location>
</feature>
<comment type="subcellular location">
    <subcellularLocation>
        <location evidence="1">Cytoplasm</location>
    </subcellularLocation>
</comment>
<protein>
    <submittedName>
        <fullName evidence="7">Obscurin, cytoskeletal calmodulin and titin-interacting RhoGEF b</fullName>
    </submittedName>
</protein>
<dbReference type="PROSITE" id="PS50835">
    <property type="entry name" value="IG_LIKE"/>
    <property type="match status" value="4"/>
</dbReference>
<dbReference type="InterPro" id="IPR013098">
    <property type="entry name" value="Ig_I-set"/>
</dbReference>
<dbReference type="AlphaFoldDB" id="A0A8C1Z4F0"/>
<keyword evidence="3" id="KW-0597">Phosphoprotein</keyword>
<dbReference type="Gene3D" id="2.60.40.10">
    <property type="entry name" value="Immunoglobulins"/>
    <property type="match status" value="5"/>
</dbReference>
<evidence type="ECO:0000256" key="5">
    <source>
        <dbReference type="ARBA" id="ARBA00023319"/>
    </source>
</evidence>